<dbReference type="SUPFAM" id="SSF53448">
    <property type="entry name" value="Nucleotide-diphospho-sugar transferases"/>
    <property type="match status" value="1"/>
</dbReference>
<organism evidence="2 3">
    <name type="scientific">Rhodococcus erythropolis</name>
    <name type="common">Arthrobacter picolinophilus</name>
    <dbReference type="NCBI Taxonomy" id="1833"/>
    <lineage>
        <taxon>Bacteria</taxon>
        <taxon>Bacillati</taxon>
        <taxon>Actinomycetota</taxon>
        <taxon>Actinomycetes</taxon>
        <taxon>Mycobacteriales</taxon>
        <taxon>Nocardiaceae</taxon>
        <taxon>Rhodococcus</taxon>
        <taxon>Rhodococcus erythropolis group</taxon>
    </lineage>
</organism>
<dbReference type="InterPro" id="IPR029044">
    <property type="entry name" value="Nucleotide-diphossugar_trans"/>
</dbReference>
<evidence type="ECO:0000256" key="1">
    <source>
        <dbReference type="SAM" id="MobiDB-lite"/>
    </source>
</evidence>
<feature type="region of interest" description="Disordered" evidence="1">
    <location>
        <begin position="1"/>
        <end position="28"/>
    </location>
</feature>
<protein>
    <submittedName>
        <fullName evidence="2">Glycosyl transferase</fullName>
    </submittedName>
</protein>
<reference evidence="2 3" key="1">
    <citation type="submission" date="2020-03" db="EMBL/GenBank/DDBJ databases">
        <title>Screen low temperature-resistant strains for efficient degradation of petroleum hydrocarbons under the low temperature.</title>
        <authorList>
            <person name="Wang Y."/>
            <person name="Chen J."/>
        </authorList>
    </citation>
    <scope>NUCLEOTIDE SEQUENCE [LARGE SCALE GENOMIC DNA]</scope>
    <source>
        <strain evidence="2 3">KB1</strain>
    </source>
</reference>
<gene>
    <name evidence="2" type="ORF">G9444_1987</name>
</gene>
<evidence type="ECO:0000313" key="3">
    <source>
        <dbReference type="Proteomes" id="UP000502345"/>
    </source>
</evidence>
<dbReference type="Proteomes" id="UP000502345">
    <property type="component" value="Chromosome"/>
</dbReference>
<accession>A0A6G9CQV5</accession>
<proteinExistence type="predicted"/>
<dbReference type="GO" id="GO:0016740">
    <property type="term" value="F:transferase activity"/>
    <property type="evidence" value="ECO:0007669"/>
    <property type="project" value="UniProtKB-KW"/>
</dbReference>
<evidence type="ECO:0000313" key="2">
    <source>
        <dbReference type="EMBL" id="QIP39232.1"/>
    </source>
</evidence>
<keyword evidence="2" id="KW-0808">Transferase</keyword>
<sequence>MRGTPASTPRPATSSVGSTQTRGSNRDGARAVKGFFQRSTAHSAVAGLTYLFESPFARIHRFALDRQVKQGKFDCERQVLAVAGANMAIRKSAWLAVRERVSDRPDIHEDIDLSLCLRKEGMTIGQIADMRAETSGRRGETPPLEYLKYNQASESVLHLHNIMNWRLKLTIWGDSILHALVWPVYRLYNFEQERLEFRRLFGRSQGRIMPVHQ</sequence>
<feature type="compositionally biased region" description="Polar residues" evidence="1">
    <location>
        <begin position="1"/>
        <end position="23"/>
    </location>
</feature>
<dbReference type="EMBL" id="CP050124">
    <property type="protein sequence ID" value="QIP39232.1"/>
    <property type="molecule type" value="Genomic_DNA"/>
</dbReference>
<dbReference type="AlphaFoldDB" id="A0A6G9CQV5"/>
<name>A0A6G9CQV5_RHOER</name>